<name>A0AAV3QUK2_LITER</name>
<reference evidence="1 2" key="1">
    <citation type="submission" date="2024-01" db="EMBL/GenBank/DDBJ databases">
        <title>The complete chloroplast genome sequence of Lithospermum erythrorhizon: insights into the phylogenetic relationship among Boraginaceae species and the maternal lineages of purple gromwells.</title>
        <authorList>
            <person name="Okada T."/>
            <person name="Watanabe K."/>
        </authorList>
    </citation>
    <scope>NUCLEOTIDE SEQUENCE [LARGE SCALE GENOMIC DNA]</scope>
</reference>
<dbReference type="AlphaFoldDB" id="A0AAV3QUK2"/>
<evidence type="ECO:0008006" key="3">
    <source>
        <dbReference type="Google" id="ProtNLM"/>
    </source>
</evidence>
<proteinExistence type="predicted"/>
<organism evidence="1 2">
    <name type="scientific">Lithospermum erythrorhizon</name>
    <name type="common">Purple gromwell</name>
    <name type="synonym">Lithospermum officinale var. erythrorhizon</name>
    <dbReference type="NCBI Taxonomy" id="34254"/>
    <lineage>
        <taxon>Eukaryota</taxon>
        <taxon>Viridiplantae</taxon>
        <taxon>Streptophyta</taxon>
        <taxon>Embryophyta</taxon>
        <taxon>Tracheophyta</taxon>
        <taxon>Spermatophyta</taxon>
        <taxon>Magnoliopsida</taxon>
        <taxon>eudicotyledons</taxon>
        <taxon>Gunneridae</taxon>
        <taxon>Pentapetalae</taxon>
        <taxon>asterids</taxon>
        <taxon>lamiids</taxon>
        <taxon>Boraginales</taxon>
        <taxon>Boraginaceae</taxon>
        <taxon>Boraginoideae</taxon>
        <taxon>Lithospermeae</taxon>
        <taxon>Lithospermum</taxon>
    </lineage>
</organism>
<dbReference type="EMBL" id="BAABME010005896">
    <property type="protein sequence ID" value="GAA0166906.1"/>
    <property type="molecule type" value="Genomic_DNA"/>
</dbReference>
<gene>
    <name evidence="1" type="ORF">LIER_21961</name>
</gene>
<evidence type="ECO:0000313" key="2">
    <source>
        <dbReference type="Proteomes" id="UP001454036"/>
    </source>
</evidence>
<protein>
    <recommendedName>
        <fullName evidence="3">Reverse transcriptase Ty1/copia-type domain-containing protein</fullName>
    </recommendedName>
</protein>
<sequence>MKDLGRAKNILGMEITRDRKQWMLWLSQEKYILQVLERFNMESSKPVSCSLGAHFKLSSKLSPRRNMMSSI</sequence>
<accession>A0AAV3QUK2</accession>
<keyword evidence="2" id="KW-1185">Reference proteome</keyword>
<comment type="caution">
    <text evidence="1">The sequence shown here is derived from an EMBL/GenBank/DDBJ whole genome shotgun (WGS) entry which is preliminary data.</text>
</comment>
<evidence type="ECO:0000313" key="1">
    <source>
        <dbReference type="EMBL" id="GAA0166906.1"/>
    </source>
</evidence>
<dbReference type="Proteomes" id="UP001454036">
    <property type="component" value="Unassembled WGS sequence"/>
</dbReference>